<feature type="non-terminal residue" evidence="2">
    <location>
        <position position="1"/>
    </location>
</feature>
<organism evidence="2 3">
    <name type="scientific">Ooceraea biroi</name>
    <name type="common">Clonal raider ant</name>
    <name type="synonym">Cerapachys biroi</name>
    <dbReference type="NCBI Taxonomy" id="2015173"/>
    <lineage>
        <taxon>Eukaryota</taxon>
        <taxon>Metazoa</taxon>
        <taxon>Ecdysozoa</taxon>
        <taxon>Arthropoda</taxon>
        <taxon>Hexapoda</taxon>
        <taxon>Insecta</taxon>
        <taxon>Pterygota</taxon>
        <taxon>Neoptera</taxon>
        <taxon>Endopterygota</taxon>
        <taxon>Hymenoptera</taxon>
        <taxon>Apocrita</taxon>
        <taxon>Aculeata</taxon>
        <taxon>Formicoidea</taxon>
        <taxon>Formicidae</taxon>
        <taxon>Dorylinae</taxon>
        <taxon>Ooceraea</taxon>
    </lineage>
</organism>
<gene>
    <name evidence="2" type="ORF">X777_03343</name>
</gene>
<feature type="compositionally biased region" description="Polar residues" evidence="1">
    <location>
        <begin position="88"/>
        <end position="97"/>
    </location>
</feature>
<keyword evidence="3" id="KW-1185">Reference proteome</keyword>
<name>A0A026WLN0_OOCBI</name>
<dbReference type="AlphaFoldDB" id="A0A026WLN0"/>
<proteinExistence type="predicted"/>
<evidence type="ECO:0000313" key="2">
    <source>
        <dbReference type="EMBL" id="EZA56556.1"/>
    </source>
</evidence>
<feature type="region of interest" description="Disordered" evidence="1">
    <location>
        <begin position="51"/>
        <end position="97"/>
    </location>
</feature>
<sequence>RNDGARYEPPRRLVNLSTAREAIRARWQSGKRGASRTRARVRLHFLKRPRGKSLIGKSPGDYEAWKPSRRARRAAEQGRETEPEETTCSDTANLHLL</sequence>
<dbReference type="Proteomes" id="UP000053097">
    <property type="component" value="Unassembled WGS sequence"/>
</dbReference>
<evidence type="ECO:0000256" key="1">
    <source>
        <dbReference type="SAM" id="MobiDB-lite"/>
    </source>
</evidence>
<accession>A0A026WLN0</accession>
<evidence type="ECO:0000313" key="3">
    <source>
        <dbReference type="Proteomes" id="UP000053097"/>
    </source>
</evidence>
<protein>
    <submittedName>
        <fullName evidence="2">Uncharacterized protein</fullName>
    </submittedName>
</protein>
<reference evidence="2 3" key="1">
    <citation type="journal article" date="2014" name="Curr. Biol.">
        <title>The genome of the clonal raider ant Cerapachys biroi.</title>
        <authorList>
            <person name="Oxley P.R."/>
            <person name="Ji L."/>
            <person name="Fetter-Pruneda I."/>
            <person name="McKenzie S.K."/>
            <person name="Li C."/>
            <person name="Hu H."/>
            <person name="Zhang G."/>
            <person name="Kronauer D.J."/>
        </authorList>
    </citation>
    <scope>NUCLEOTIDE SEQUENCE [LARGE SCALE GENOMIC DNA]</scope>
</reference>
<dbReference type="EMBL" id="KK107163">
    <property type="protein sequence ID" value="EZA56556.1"/>
    <property type="molecule type" value="Genomic_DNA"/>
</dbReference>